<dbReference type="AlphaFoldDB" id="A0AAV5F9A1"/>
<reference evidence="2" key="1">
    <citation type="journal article" date="2018" name="DNA Res.">
        <title>Multiple hybrid de novo genome assembly of finger millet, an orphan allotetraploid crop.</title>
        <authorList>
            <person name="Hatakeyama M."/>
            <person name="Aluri S."/>
            <person name="Balachadran M.T."/>
            <person name="Sivarajan S.R."/>
            <person name="Patrignani A."/>
            <person name="Gruter S."/>
            <person name="Poveda L."/>
            <person name="Shimizu-Inatsugi R."/>
            <person name="Baeten J."/>
            <person name="Francoijs K.J."/>
            <person name="Nataraja K.N."/>
            <person name="Reddy Y.A.N."/>
            <person name="Phadnis S."/>
            <person name="Ravikumar R.L."/>
            <person name="Schlapbach R."/>
            <person name="Sreeman S.M."/>
            <person name="Shimizu K.K."/>
        </authorList>
    </citation>
    <scope>NUCLEOTIDE SEQUENCE</scope>
</reference>
<dbReference type="Pfam" id="PF12937">
    <property type="entry name" value="F-box-like"/>
    <property type="match status" value="1"/>
</dbReference>
<dbReference type="SMART" id="SM00256">
    <property type="entry name" value="FBOX"/>
    <property type="match status" value="1"/>
</dbReference>
<proteinExistence type="predicted"/>
<dbReference type="PROSITE" id="PS50181">
    <property type="entry name" value="FBOX"/>
    <property type="match status" value="1"/>
</dbReference>
<accession>A0AAV5F9A1</accession>
<reference evidence="2" key="2">
    <citation type="submission" date="2021-12" db="EMBL/GenBank/DDBJ databases">
        <title>Resequencing data analysis of finger millet.</title>
        <authorList>
            <person name="Hatakeyama M."/>
            <person name="Aluri S."/>
            <person name="Balachadran M.T."/>
            <person name="Sivarajan S.R."/>
            <person name="Poveda L."/>
            <person name="Shimizu-Inatsugi R."/>
            <person name="Schlapbach R."/>
            <person name="Sreeman S.M."/>
            <person name="Shimizu K.K."/>
        </authorList>
    </citation>
    <scope>NUCLEOTIDE SEQUENCE</scope>
</reference>
<evidence type="ECO:0000313" key="3">
    <source>
        <dbReference type="Proteomes" id="UP001054889"/>
    </source>
</evidence>
<evidence type="ECO:0000313" key="2">
    <source>
        <dbReference type="EMBL" id="GJN31222.1"/>
    </source>
</evidence>
<comment type="caution">
    <text evidence="2">The sequence shown here is derived from an EMBL/GenBank/DDBJ whole genome shotgun (WGS) entry which is preliminary data.</text>
</comment>
<dbReference type="Proteomes" id="UP001054889">
    <property type="component" value="Unassembled WGS sequence"/>
</dbReference>
<keyword evidence="3" id="KW-1185">Reference proteome</keyword>
<evidence type="ECO:0000259" key="1">
    <source>
        <dbReference type="PROSITE" id="PS50181"/>
    </source>
</evidence>
<dbReference type="InterPro" id="IPR001810">
    <property type="entry name" value="F-box_dom"/>
</dbReference>
<dbReference type="InterPro" id="IPR036047">
    <property type="entry name" value="F-box-like_dom_sf"/>
</dbReference>
<protein>
    <recommendedName>
        <fullName evidence="1">F-box domain-containing protein</fullName>
    </recommendedName>
</protein>
<name>A0AAV5F9A1_ELECO</name>
<dbReference type="SUPFAM" id="SSF81383">
    <property type="entry name" value="F-box domain"/>
    <property type="match status" value="1"/>
</dbReference>
<gene>
    <name evidence="2" type="primary">gb19588</name>
    <name evidence="2" type="ORF">PR202_gb19588</name>
</gene>
<sequence>MARAKRALDRRQRSLIDLPEEILFVILLLLPPKSVLRCHTVCKAMRRLASDRAFLLAHHCRQPSQRLYSFTRDVGTYPEDLAPQVP</sequence>
<dbReference type="Gene3D" id="1.20.1280.50">
    <property type="match status" value="1"/>
</dbReference>
<dbReference type="EMBL" id="BQKI01000082">
    <property type="protein sequence ID" value="GJN31222.1"/>
    <property type="molecule type" value="Genomic_DNA"/>
</dbReference>
<organism evidence="2 3">
    <name type="scientific">Eleusine coracana subsp. coracana</name>
    <dbReference type="NCBI Taxonomy" id="191504"/>
    <lineage>
        <taxon>Eukaryota</taxon>
        <taxon>Viridiplantae</taxon>
        <taxon>Streptophyta</taxon>
        <taxon>Embryophyta</taxon>
        <taxon>Tracheophyta</taxon>
        <taxon>Spermatophyta</taxon>
        <taxon>Magnoliopsida</taxon>
        <taxon>Liliopsida</taxon>
        <taxon>Poales</taxon>
        <taxon>Poaceae</taxon>
        <taxon>PACMAD clade</taxon>
        <taxon>Chloridoideae</taxon>
        <taxon>Cynodonteae</taxon>
        <taxon>Eleusininae</taxon>
        <taxon>Eleusine</taxon>
    </lineage>
</organism>
<feature type="domain" description="F-box" evidence="1">
    <location>
        <begin position="12"/>
        <end position="58"/>
    </location>
</feature>